<sequence>MKWVDRRNIVLLHVSFWVVFALFKVFDYANDIPTNLAVRLVVCQNIFSLIGAYAHYFLLLPLLFQKRKGVIYALGLILLLALCIIGRGWLESQLISGIFQTTYYDEWTLARVLSMLWTLISFIVFISLIKFTIDRFVLESQKKELENEKLNAELNYLKAQINPHFLFNTLHNLNYLSQIKSDQATEVIMKLSNIMRYMIYESNKPSVTLAKEVDYIQDYLDLEAIRLNKAFDLKFDISTIDKQMEIAPLIFIPLVENAFKHGISDQQDENWINISLHSEKGRLEFKVENSLKEKSAGNDEASGFGLKNLKKRLELSYPKRHELSIQEASHKFSVQLTLKDS</sequence>
<dbReference type="Proteomes" id="UP000075606">
    <property type="component" value="Unassembled WGS sequence"/>
</dbReference>
<dbReference type="EMBL" id="LRPC01000001">
    <property type="protein sequence ID" value="KYG77772.1"/>
    <property type="molecule type" value="Genomic_DNA"/>
</dbReference>
<name>A0A150XGC1_9BACT</name>
<evidence type="ECO:0000313" key="4">
    <source>
        <dbReference type="EMBL" id="KYG77772.1"/>
    </source>
</evidence>
<comment type="caution">
    <text evidence="4">The sequence shown here is derived from an EMBL/GenBank/DDBJ whole genome shotgun (WGS) entry which is preliminary data.</text>
</comment>
<organism evidence="4 5">
    <name type="scientific">Roseivirga spongicola</name>
    <dbReference type="NCBI Taxonomy" id="333140"/>
    <lineage>
        <taxon>Bacteria</taxon>
        <taxon>Pseudomonadati</taxon>
        <taxon>Bacteroidota</taxon>
        <taxon>Cytophagia</taxon>
        <taxon>Cytophagales</taxon>
        <taxon>Roseivirgaceae</taxon>
        <taxon>Roseivirga</taxon>
    </lineage>
</organism>
<feature type="coiled-coil region" evidence="1">
    <location>
        <begin position="133"/>
        <end position="162"/>
    </location>
</feature>
<dbReference type="InterPro" id="IPR036890">
    <property type="entry name" value="HATPase_C_sf"/>
</dbReference>
<evidence type="ECO:0000313" key="5">
    <source>
        <dbReference type="Proteomes" id="UP000075606"/>
    </source>
</evidence>
<keyword evidence="2" id="KW-0472">Membrane</keyword>
<evidence type="ECO:0000256" key="2">
    <source>
        <dbReference type="SAM" id="Phobius"/>
    </source>
</evidence>
<dbReference type="PANTHER" id="PTHR34220:SF7">
    <property type="entry name" value="SENSOR HISTIDINE KINASE YPDA"/>
    <property type="match status" value="1"/>
</dbReference>
<feature type="transmembrane region" description="Helical" evidence="2">
    <location>
        <begin position="46"/>
        <end position="64"/>
    </location>
</feature>
<dbReference type="PANTHER" id="PTHR34220">
    <property type="entry name" value="SENSOR HISTIDINE KINASE YPDA"/>
    <property type="match status" value="1"/>
</dbReference>
<feature type="domain" description="Signal transduction histidine kinase internal region" evidence="3">
    <location>
        <begin position="152"/>
        <end position="230"/>
    </location>
</feature>
<feature type="transmembrane region" description="Helical" evidence="2">
    <location>
        <begin position="110"/>
        <end position="133"/>
    </location>
</feature>
<proteinExistence type="predicted"/>
<dbReference type="STRING" id="333140.AWW68_03115"/>
<dbReference type="OrthoDB" id="9792992at2"/>
<feature type="transmembrane region" description="Helical" evidence="2">
    <location>
        <begin position="71"/>
        <end position="90"/>
    </location>
</feature>
<dbReference type="RefSeq" id="WP_068216467.1">
    <property type="nucleotide sequence ID" value="NZ_LRPC01000001.1"/>
</dbReference>
<keyword evidence="2" id="KW-1133">Transmembrane helix</keyword>
<dbReference type="GO" id="GO:0016020">
    <property type="term" value="C:membrane"/>
    <property type="evidence" value="ECO:0007669"/>
    <property type="project" value="InterPro"/>
</dbReference>
<evidence type="ECO:0000256" key="1">
    <source>
        <dbReference type="SAM" id="Coils"/>
    </source>
</evidence>
<keyword evidence="1" id="KW-0175">Coiled coil</keyword>
<dbReference type="GO" id="GO:0000155">
    <property type="term" value="F:phosphorelay sensor kinase activity"/>
    <property type="evidence" value="ECO:0007669"/>
    <property type="project" value="InterPro"/>
</dbReference>
<dbReference type="SUPFAM" id="SSF55874">
    <property type="entry name" value="ATPase domain of HSP90 chaperone/DNA topoisomerase II/histidine kinase"/>
    <property type="match status" value="1"/>
</dbReference>
<reference evidence="4 5" key="1">
    <citation type="submission" date="2016-01" db="EMBL/GenBank/DDBJ databases">
        <title>Genome sequencing of Roseivirga spongicola UST030701-084.</title>
        <authorList>
            <person name="Selvaratnam C."/>
            <person name="Thevarajoo S."/>
            <person name="Goh K.M."/>
            <person name="Ee R."/>
            <person name="Chan K.-G."/>
            <person name="Chong C.S."/>
        </authorList>
    </citation>
    <scope>NUCLEOTIDE SEQUENCE [LARGE SCALE GENOMIC DNA]</scope>
    <source>
        <strain evidence="4 5">UST030701-084</strain>
    </source>
</reference>
<dbReference type="AlphaFoldDB" id="A0A150XGC1"/>
<gene>
    <name evidence="4" type="ORF">AWW68_03115</name>
</gene>
<dbReference type="InterPro" id="IPR010559">
    <property type="entry name" value="Sig_transdc_His_kin_internal"/>
</dbReference>
<dbReference type="Gene3D" id="3.30.565.10">
    <property type="entry name" value="Histidine kinase-like ATPase, C-terminal domain"/>
    <property type="match status" value="1"/>
</dbReference>
<evidence type="ECO:0000259" key="3">
    <source>
        <dbReference type="Pfam" id="PF06580"/>
    </source>
</evidence>
<feature type="transmembrane region" description="Helical" evidence="2">
    <location>
        <begin position="9"/>
        <end position="26"/>
    </location>
</feature>
<keyword evidence="5" id="KW-1185">Reference proteome</keyword>
<accession>A0A150XGC1</accession>
<dbReference type="Pfam" id="PF06580">
    <property type="entry name" value="His_kinase"/>
    <property type="match status" value="1"/>
</dbReference>
<keyword evidence="2" id="KW-0812">Transmembrane</keyword>
<protein>
    <recommendedName>
        <fullName evidence="3">Signal transduction histidine kinase internal region domain-containing protein</fullName>
    </recommendedName>
</protein>
<dbReference type="InterPro" id="IPR050640">
    <property type="entry name" value="Bact_2-comp_sensor_kinase"/>
</dbReference>